<reference evidence="5 6" key="1">
    <citation type="submission" date="2016-10" db="EMBL/GenBank/DDBJ databases">
        <authorList>
            <person name="de Groot N.N."/>
        </authorList>
    </citation>
    <scope>NUCLEOTIDE SEQUENCE [LARGE SCALE GENOMIC DNA]</scope>
    <source>
        <strain evidence="5 6">TC2-24</strain>
    </source>
</reference>
<keyword evidence="1" id="KW-0472">Membrane</keyword>
<feature type="transmembrane region" description="Helical" evidence="1">
    <location>
        <begin position="287"/>
        <end position="306"/>
    </location>
</feature>
<dbReference type="InterPro" id="IPR057436">
    <property type="entry name" value="5TMH_Lnb"/>
</dbReference>
<feature type="transmembrane region" description="Helical" evidence="1">
    <location>
        <begin position="347"/>
        <end position="366"/>
    </location>
</feature>
<feature type="transmembrane region" description="Helical" evidence="1">
    <location>
        <begin position="373"/>
        <end position="390"/>
    </location>
</feature>
<organism evidence="5 6">
    <name type="scientific">Prevotella aff. ruminicola Tc2-24</name>
    <dbReference type="NCBI Taxonomy" id="81582"/>
    <lineage>
        <taxon>Bacteria</taxon>
        <taxon>Pseudomonadati</taxon>
        <taxon>Bacteroidota</taxon>
        <taxon>Bacteroidia</taxon>
        <taxon>Bacteroidales</taxon>
        <taxon>Prevotellaceae</taxon>
        <taxon>Prevotella</taxon>
    </lineage>
</organism>
<feature type="signal peptide" evidence="2">
    <location>
        <begin position="1"/>
        <end position="44"/>
    </location>
</feature>
<dbReference type="EMBL" id="FOIQ01000001">
    <property type="protein sequence ID" value="SEV84494.1"/>
    <property type="molecule type" value="Genomic_DNA"/>
</dbReference>
<dbReference type="InterPro" id="IPR025178">
    <property type="entry name" value="Lnb_N"/>
</dbReference>
<dbReference type="Pfam" id="PF25221">
    <property type="entry name" value="5TMH_Lnb"/>
    <property type="match status" value="1"/>
</dbReference>
<sequence length="413" mass="47958">MKKNGINGFLLQNISYFCIVKHFRKDFCTFLGIILMMSASVVQAQTVSADGDVIDKHPMDSVEVSLLTCSPHEEIYSLYGHAAIRWHDQRNDTDLAFNWGMFNFKKPYFALRFVFGLTDYELGVVPYQYFLEEYRQCGSSVTEQVLDLTAEEKEAMYLALSENMQPENRVYRYNFFFDNCSTRPRDIIEKCLNGKIEYAQREDYTPSHRDMISVCTRNHPWATFGNDMLLGVKADRRTTLREQEFLPGNLMYDFDRAQIVSDGSRRPLVKERRMAVKPGVQVIEEDFPLSPTACAYVLLVLSLVIVAMEWRRKKTFKYWDALLMTVQGLAGCVLFVMIFSQHPTTSLNLQILLLNPLPLFFLPAVLRRRRTHWWTLLIVMVVLFAVGRFFQHYAEGMMIVALCLLLRGLVNEK</sequence>
<keyword evidence="2" id="KW-0732">Signal</keyword>
<keyword evidence="1" id="KW-1133">Transmembrane helix</keyword>
<feature type="transmembrane region" description="Helical" evidence="1">
    <location>
        <begin position="318"/>
        <end position="341"/>
    </location>
</feature>
<feature type="transmembrane region" description="Helical" evidence="1">
    <location>
        <begin position="396"/>
        <end position="412"/>
    </location>
</feature>
<evidence type="ECO:0000259" key="4">
    <source>
        <dbReference type="Pfam" id="PF25221"/>
    </source>
</evidence>
<evidence type="ECO:0000259" key="3">
    <source>
        <dbReference type="Pfam" id="PF13387"/>
    </source>
</evidence>
<name>A0A1I0M940_9BACT</name>
<evidence type="ECO:0000256" key="2">
    <source>
        <dbReference type="SAM" id="SignalP"/>
    </source>
</evidence>
<evidence type="ECO:0000313" key="6">
    <source>
        <dbReference type="Proteomes" id="UP000199373"/>
    </source>
</evidence>
<evidence type="ECO:0000256" key="1">
    <source>
        <dbReference type="SAM" id="Phobius"/>
    </source>
</evidence>
<feature type="domain" description="Lnb-like transmembrane" evidence="4">
    <location>
        <begin position="284"/>
        <end position="411"/>
    </location>
</feature>
<accession>A0A1I0M940</accession>
<dbReference type="Pfam" id="PF13387">
    <property type="entry name" value="Lnb_N"/>
    <property type="match status" value="1"/>
</dbReference>
<keyword evidence="6" id="KW-1185">Reference proteome</keyword>
<protein>
    <submittedName>
        <fullName evidence="5">Uncharacterized protein</fullName>
    </submittedName>
</protein>
<proteinExistence type="predicted"/>
<gene>
    <name evidence="5" type="ORF">SAMN04487850_0416</name>
</gene>
<dbReference type="AlphaFoldDB" id="A0A1I0M940"/>
<evidence type="ECO:0000313" key="5">
    <source>
        <dbReference type="EMBL" id="SEV84494.1"/>
    </source>
</evidence>
<feature type="domain" description="Lnb N-terminal periplasmic" evidence="3">
    <location>
        <begin position="58"/>
        <end position="200"/>
    </location>
</feature>
<feature type="chain" id="PRO_5011680861" evidence="2">
    <location>
        <begin position="45"/>
        <end position="413"/>
    </location>
</feature>
<dbReference type="Proteomes" id="UP000199373">
    <property type="component" value="Unassembled WGS sequence"/>
</dbReference>
<keyword evidence="1" id="KW-0812">Transmembrane</keyword>